<dbReference type="SUPFAM" id="SSF55144">
    <property type="entry name" value="LigT-like"/>
    <property type="match status" value="1"/>
</dbReference>
<evidence type="ECO:0008006" key="3">
    <source>
        <dbReference type="Google" id="ProtNLM"/>
    </source>
</evidence>
<organism evidence="1 2">
    <name type="scientific">Halococcus saccharolyticus DSM 5350</name>
    <dbReference type="NCBI Taxonomy" id="1227455"/>
    <lineage>
        <taxon>Archaea</taxon>
        <taxon>Methanobacteriati</taxon>
        <taxon>Methanobacteriota</taxon>
        <taxon>Stenosarchaea group</taxon>
        <taxon>Halobacteria</taxon>
        <taxon>Halobacteriales</taxon>
        <taxon>Halococcaceae</taxon>
        <taxon>Halococcus</taxon>
    </lineage>
</organism>
<dbReference type="Pfam" id="PF13563">
    <property type="entry name" value="2_5_RNA_ligase2"/>
    <property type="match status" value="1"/>
</dbReference>
<protein>
    <recommendedName>
        <fullName evidence="3">Phosphoesterase HXTX</fullName>
    </recommendedName>
</protein>
<dbReference type="Proteomes" id="UP000011669">
    <property type="component" value="Unassembled WGS sequence"/>
</dbReference>
<reference evidence="1" key="1">
    <citation type="journal article" date="2014" name="PLoS Genet.">
        <title>Phylogenetically driven sequencing of extremely halophilic archaea reveals strategies for static and dynamic osmo-response.</title>
        <authorList>
            <person name="Becker E.A."/>
            <person name="Seitzer P.M."/>
            <person name="Tritt A."/>
            <person name="Larsen D."/>
            <person name="Krusor M."/>
            <person name="Yao A.I."/>
            <person name="Wu D."/>
            <person name="Madern D."/>
            <person name="Eisen J.A."/>
            <person name="Darling A.E."/>
            <person name="Facciotti M.T."/>
        </authorList>
    </citation>
    <scope>NUCLEOTIDE SEQUENCE [LARGE SCALE GENOMIC DNA]</scope>
    <source>
        <strain evidence="1">DSM 5350</strain>
    </source>
</reference>
<dbReference type="Gene3D" id="3.90.1140.10">
    <property type="entry name" value="Cyclic phosphodiesterase"/>
    <property type="match status" value="1"/>
</dbReference>
<accession>M0MDI4</accession>
<keyword evidence="2" id="KW-1185">Reference proteome</keyword>
<evidence type="ECO:0000313" key="1">
    <source>
        <dbReference type="EMBL" id="EMA42729.1"/>
    </source>
</evidence>
<gene>
    <name evidence="1" type="ORF">C449_16343</name>
</gene>
<dbReference type="InParanoid" id="M0MDI4"/>
<dbReference type="EMBL" id="AOMD01000033">
    <property type="protein sequence ID" value="EMA42729.1"/>
    <property type="molecule type" value="Genomic_DNA"/>
</dbReference>
<dbReference type="STRING" id="1227455.C449_16343"/>
<sequence length="193" mass="21397">MHHSLRATTPRDRHRHLVGASSSVVYSLNVPVPGAIERLAAELHPRLVGFDRIRERHTLVCKRFEADDPAPDRLFERARRALAGAPAVEARATGIDWFEAPVRGPGPVAYVAIESPGLHDLHRRLVAAFDPIPALEGDDYVPHVTLARGGSAERARDLATVEIEPIEWTVTELALHDARHGERVRTLSLPRRP</sequence>
<evidence type="ECO:0000313" key="2">
    <source>
        <dbReference type="Proteomes" id="UP000011669"/>
    </source>
</evidence>
<dbReference type="AlphaFoldDB" id="M0MDI4"/>
<name>M0MDI4_9EURY</name>
<comment type="caution">
    <text evidence="1">The sequence shown here is derived from an EMBL/GenBank/DDBJ whole genome shotgun (WGS) entry which is preliminary data.</text>
</comment>
<proteinExistence type="predicted"/>
<dbReference type="InterPro" id="IPR009097">
    <property type="entry name" value="Cyclic_Pdiesterase"/>
</dbReference>
<dbReference type="PATRIC" id="fig|1227455.4.peg.3328"/>